<dbReference type="AlphaFoldDB" id="A0A9P8TKB1"/>
<name>A0A9P8TKB1_WICPI</name>
<organism evidence="1 2">
    <name type="scientific">Wickerhamomyces pijperi</name>
    <name type="common">Yeast</name>
    <name type="synonym">Pichia pijperi</name>
    <dbReference type="NCBI Taxonomy" id="599730"/>
    <lineage>
        <taxon>Eukaryota</taxon>
        <taxon>Fungi</taxon>
        <taxon>Dikarya</taxon>
        <taxon>Ascomycota</taxon>
        <taxon>Saccharomycotina</taxon>
        <taxon>Saccharomycetes</taxon>
        <taxon>Phaffomycetales</taxon>
        <taxon>Wickerhamomycetaceae</taxon>
        <taxon>Wickerhamomyces</taxon>
    </lineage>
</organism>
<keyword evidence="2" id="KW-1185">Reference proteome</keyword>
<gene>
    <name evidence="1" type="ORF">WICPIJ_007150</name>
</gene>
<dbReference type="EMBL" id="JAEUBG010004184">
    <property type="protein sequence ID" value="KAH3681845.1"/>
    <property type="molecule type" value="Genomic_DNA"/>
</dbReference>
<accession>A0A9P8TKB1</accession>
<evidence type="ECO:0000313" key="2">
    <source>
        <dbReference type="Proteomes" id="UP000774326"/>
    </source>
</evidence>
<protein>
    <submittedName>
        <fullName evidence="1">Uncharacterized protein</fullName>
    </submittedName>
</protein>
<sequence length="329" mass="35685">MSGFLLIERELEEDAIGVGDKVRLGFISYSSKLSATLPGVTAASELYNTELIAGISIVGGRFNTVDAVDVSSFSSNWSSGTSFRAEDWSFIVFVVLVLASKVIDTSVDSGVMQQLDQLMFKRSGPFTTEVPVVFGDGFGPPLTGNADVLIDGSLEFARGEDLVVVVVNNNAVEALVVEELVVKPLAQKSFNLAMSKTEPRGSFNTSNPMITSSYCGWAYLPKKSPRTSSTMDIDPHFQVVLTAPFKRLIQVLGLTLDIRVVVQQTEGPVPDRNTNHVQPCAGNRGEIVLGVPRGPMLFQSGLSQLLPKSLCVMVLINWDLRFIEAKSFE</sequence>
<dbReference type="Proteomes" id="UP000774326">
    <property type="component" value="Unassembled WGS sequence"/>
</dbReference>
<evidence type="ECO:0000313" key="1">
    <source>
        <dbReference type="EMBL" id="KAH3681845.1"/>
    </source>
</evidence>
<comment type="caution">
    <text evidence="1">The sequence shown here is derived from an EMBL/GenBank/DDBJ whole genome shotgun (WGS) entry which is preliminary data.</text>
</comment>
<proteinExistence type="predicted"/>
<reference evidence="1" key="1">
    <citation type="journal article" date="2021" name="Open Biol.">
        <title>Shared evolutionary footprints suggest mitochondrial oxidative damage underlies multiple complex I losses in fungi.</title>
        <authorList>
            <person name="Schikora-Tamarit M.A."/>
            <person name="Marcet-Houben M."/>
            <person name="Nosek J."/>
            <person name="Gabaldon T."/>
        </authorList>
    </citation>
    <scope>NUCLEOTIDE SEQUENCE</scope>
    <source>
        <strain evidence="1">CBS2887</strain>
    </source>
</reference>
<reference evidence="1" key="2">
    <citation type="submission" date="2021-01" db="EMBL/GenBank/DDBJ databases">
        <authorList>
            <person name="Schikora-Tamarit M.A."/>
        </authorList>
    </citation>
    <scope>NUCLEOTIDE SEQUENCE</scope>
    <source>
        <strain evidence="1">CBS2887</strain>
    </source>
</reference>